<comment type="caution">
    <text evidence="1">The sequence shown here is derived from an EMBL/GenBank/DDBJ whole genome shotgun (WGS) entry which is preliminary data.</text>
</comment>
<name>A0A507D7A4_9FUNG</name>
<organism evidence="1 2">
    <name type="scientific">Synchytrium endobioticum</name>
    <dbReference type="NCBI Taxonomy" id="286115"/>
    <lineage>
        <taxon>Eukaryota</taxon>
        <taxon>Fungi</taxon>
        <taxon>Fungi incertae sedis</taxon>
        <taxon>Chytridiomycota</taxon>
        <taxon>Chytridiomycota incertae sedis</taxon>
        <taxon>Chytridiomycetes</taxon>
        <taxon>Synchytriales</taxon>
        <taxon>Synchytriaceae</taxon>
        <taxon>Synchytrium</taxon>
    </lineage>
</organism>
<protein>
    <submittedName>
        <fullName evidence="1">Uncharacterized protein</fullName>
    </submittedName>
</protein>
<dbReference type="AlphaFoldDB" id="A0A507D7A4"/>
<dbReference type="Proteomes" id="UP000317494">
    <property type="component" value="Unassembled WGS sequence"/>
</dbReference>
<reference evidence="1 2" key="1">
    <citation type="journal article" date="2019" name="Sci. Rep.">
        <title>Comparative genomics of chytrid fungi reveal insights into the obligate biotrophic and pathogenic lifestyle of Synchytrium endobioticum.</title>
        <authorList>
            <person name="van de Vossenberg B.T.L.H."/>
            <person name="Warris S."/>
            <person name="Nguyen H.D.T."/>
            <person name="van Gent-Pelzer M.P.E."/>
            <person name="Joly D.L."/>
            <person name="van de Geest H.C."/>
            <person name="Bonants P.J.M."/>
            <person name="Smith D.S."/>
            <person name="Levesque C.A."/>
            <person name="van der Lee T.A.J."/>
        </authorList>
    </citation>
    <scope>NUCLEOTIDE SEQUENCE [LARGE SCALE GENOMIC DNA]</scope>
    <source>
        <strain evidence="1 2">MB42</strain>
    </source>
</reference>
<dbReference type="VEuPathDB" id="FungiDB:SeMB42_g03579"/>
<keyword evidence="2" id="KW-1185">Reference proteome</keyword>
<evidence type="ECO:0000313" key="2">
    <source>
        <dbReference type="Proteomes" id="UP000317494"/>
    </source>
</evidence>
<sequence>MYAHAYFTSAATSSIFRSPDVIMGWRSGTNPKGSDLDLDRRARITALCADHLQPLLKCRRLRGRGVTAFRKG</sequence>
<proteinExistence type="predicted"/>
<dbReference type="EMBL" id="QEAN01000129">
    <property type="protein sequence ID" value="TPX46710.1"/>
    <property type="molecule type" value="Genomic_DNA"/>
</dbReference>
<evidence type="ECO:0000313" key="1">
    <source>
        <dbReference type="EMBL" id="TPX46710.1"/>
    </source>
</evidence>
<gene>
    <name evidence="1" type="ORF">SeMB42_g03579</name>
</gene>
<accession>A0A507D7A4</accession>